<reference evidence="2" key="1">
    <citation type="journal article" date="2020" name="Fungal Divers.">
        <title>Resolving the Mortierellaceae phylogeny through synthesis of multi-gene phylogenetics and phylogenomics.</title>
        <authorList>
            <person name="Vandepol N."/>
            <person name="Liber J."/>
            <person name="Desiro A."/>
            <person name="Na H."/>
            <person name="Kennedy M."/>
            <person name="Barry K."/>
            <person name="Grigoriev I.V."/>
            <person name="Miller A.N."/>
            <person name="O'Donnell K."/>
            <person name="Stajich J.E."/>
            <person name="Bonito G."/>
        </authorList>
    </citation>
    <scope>NUCLEOTIDE SEQUENCE</scope>
    <source>
        <strain evidence="2">CK1249</strain>
    </source>
</reference>
<accession>A0A9P6LVS7</accession>
<feature type="non-terminal residue" evidence="2">
    <location>
        <position position="1"/>
    </location>
</feature>
<protein>
    <submittedName>
        <fullName evidence="2">Uncharacterized protein</fullName>
    </submittedName>
</protein>
<keyword evidence="3" id="KW-1185">Reference proteome</keyword>
<feature type="region of interest" description="Disordered" evidence="1">
    <location>
        <begin position="24"/>
        <end position="50"/>
    </location>
</feature>
<name>A0A9P6LVS7_MORAP</name>
<sequence length="234" mass="25485">MKQPVKDHATLYAGVEDLASHHRFQRHDGQPEKQAFNENEEDDGNNVDDTDPICGSTFDMTCGHVGDAIFNCEEVDEEPVLIERCPSNFCTSGETKCVILGPCMCKDPGQICGSTFDTSCNLNADSLYYCSGVGSTPSEIQSCKSDSKTKFKFTESCPRDASGCAFKDDPVDPTDPCVCTQANSTLCGTDFPEQCGYIAAAVYTCPKQPARPQLVSKCPEDNQCANRRKVLRVS</sequence>
<proteinExistence type="predicted"/>
<evidence type="ECO:0000256" key="1">
    <source>
        <dbReference type="SAM" id="MobiDB-lite"/>
    </source>
</evidence>
<dbReference type="EMBL" id="JAAAHY010002242">
    <property type="protein sequence ID" value="KAF9944961.1"/>
    <property type="molecule type" value="Genomic_DNA"/>
</dbReference>
<organism evidence="2 3">
    <name type="scientific">Mortierella alpina</name>
    <name type="common">Oleaginous fungus</name>
    <name type="synonym">Mortierella renispora</name>
    <dbReference type="NCBI Taxonomy" id="64518"/>
    <lineage>
        <taxon>Eukaryota</taxon>
        <taxon>Fungi</taxon>
        <taxon>Fungi incertae sedis</taxon>
        <taxon>Mucoromycota</taxon>
        <taxon>Mortierellomycotina</taxon>
        <taxon>Mortierellomycetes</taxon>
        <taxon>Mortierellales</taxon>
        <taxon>Mortierellaceae</taxon>
        <taxon>Mortierella</taxon>
    </lineage>
</organism>
<evidence type="ECO:0000313" key="2">
    <source>
        <dbReference type="EMBL" id="KAF9944961.1"/>
    </source>
</evidence>
<gene>
    <name evidence="2" type="ORF">BGZ70_004181</name>
</gene>
<feature type="compositionally biased region" description="Acidic residues" evidence="1">
    <location>
        <begin position="38"/>
        <end position="50"/>
    </location>
</feature>
<evidence type="ECO:0000313" key="3">
    <source>
        <dbReference type="Proteomes" id="UP000738359"/>
    </source>
</evidence>
<comment type="caution">
    <text evidence="2">The sequence shown here is derived from an EMBL/GenBank/DDBJ whole genome shotgun (WGS) entry which is preliminary data.</text>
</comment>
<dbReference type="AlphaFoldDB" id="A0A9P6LVS7"/>
<dbReference type="OrthoDB" id="2415158at2759"/>
<dbReference type="Proteomes" id="UP000738359">
    <property type="component" value="Unassembled WGS sequence"/>
</dbReference>